<protein>
    <submittedName>
        <fullName evidence="2">Uncharacterized protein</fullName>
    </submittedName>
</protein>
<comment type="caution">
    <text evidence="2">The sequence shown here is derived from an EMBL/GenBank/DDBJ whole genome shotgun (WGS) entry which is preliminary data.</text>
</comment>
<reference evidence="2 3" key="1">
    <citation type="journal article" date="2021" name="Nat. Plants">
        <title>The Taxus genome provides insights into paclitaxel biosynthesis.</title>
        <authorList>
            <person name="Xiong X."/>
            <person name="Gou J."/>
            <person name="Liao Q."/>
            <person name="Li Y."/>
            <person name="Zhou Q."/>
            <person name="Bi G."/>
            <person name="Li C."/>
            <person name="Du R."/>
            <person name="Wang X."/>
            <person name="Sun T."/>
            <person name="Guo L."/>
            <person name="Liang H."/>
            <person name="Lu P."/>
            <person name="Wu Y."/>
            <person name="Zhang Z."/>
            <person name="Ro D.K."/>
            <person name="Shang Y."/>
            <person name="Huang S."/>
            <person name="Yan J."/>
        </authorList>
    </citation>
    <scope>NUCLEOTIDE SEQUENCE [LARGE SCALE GENOMIC DNA]</scope>
    <source>
        <strain evidence="2">Ta-2019</strain>
    </source>
</reference>
<name>A0AA38LP05_TAXCH</name>
<keyword evidence="3" id="KW-1185">Reference proteome</keyword>
<gene>
    <name evidence="2" type="ORF">KI387_003089</name>
</gene>
<evidence type="ECO:0000313" key="2">
    <source>
        <dbReference type="EMBL" id="KAH9330981.1"/>
    </source>
</evidence>
<proteinExistence type="predicted"/>
<feature type="compositionally biased region" description="Basic and acidic residues" evidence="1">
    <location>
        <begin position="41"/>
        <end position="58"/>
    </location>
</feature>
<organism evidence="2 3">
    <name type="scientific">Taxus chinensis</name>
    <name type="common">Chinese yew</name>
    <name type="synonym">Taxus wallichiana var. chinensis</name>
    <dbReference type="NCBI Taxonomy" id="29808"/>
    <lineage>
        <taxon>Eukaryota</taxon>
        <taxon>Viridiplantae</taxon>
        <taxon>Streptophyta</taxon>
        <taxon>Embryophyta</taxon>
        <taxon>Tracheophyta</taxon>
        <taxon>Spermatophyta</taxon>
        <taxon>Pinopsida</taxon>
        <taxon>Pinidae</taxon>
        <taxon>Conifers II</taxon>
        <taxon>Cupressales</taxon>
        <taxon>Taxaceae</taxon>
        <taxon>Taxus</taxon>
    </lineage>
</organism>
<accession>A0AA38LP05</accession>
<evidence type="ECO:0000256" key="1">
    <source>
        <dbReference type="SAM" id="MobiDB-lite"/>
    </source>
</evidence>
<dbReference type="Proteomes" id="UP000824469">
    <property type="component" value="Unassembled WGS sequence"/>
</dbReference>
<sequence length="58" mass="6201">GCQGSEVDGDDSSQSTPPASAFSDYCRHGGHSLSGHGRGMGRGDRYFDFLSDHQPVDR</sequence>
<dbReference type="EMBL" id="JAHRHJ020000001">
    <property type="protein sequence ID" value="KAH9330981.1"/>
    <property type="molecule type" value="Genomic_DNA"/>
</dbReference>
<dbReference type="AlphaFoldDB" id="A0AA38LP05"/>
<evidence type="ECO:0000313" key="3">
    <source>
        <dbReference type="Proteomes" id="UP000824469"/>
    </source>
</evidence>
<feature type="region of interest" description="Disordered" evidence="1">
    <location>
        <begin position="1"/>
        <end position="58"/>
    </location>
</feature>
<feature type="non-terminal residue" evidence="2">
    <location>
        <position position="1"/>
    </location>
</feature>